<feature type="domain" description="Protein kinase" evidence="6">
    <location>
        <begin position="1"/>
        <end position="134"/>
    </location>
</feature>
<dbReference type="PROSITE" id="PS50011">
    <property type="entry name" value="PROTEIN_KINASE_DOM"/>
    <property type="match status" value="1"/>
</dbReference>
<evidence type="ECO:0000256" key="4">
    <source>
        <dbReference type="ARBA" id="ARBA00022840"/>
    </source>
</evidence>
<evidence type="ECO:0000256" key="2">
    <source>
        <dbReference type="ARBA" id="ARBA00022741"/>
    </source>
</evidence>
<dbReference type="PANTHER" id="PTHR11042">
    <property type="entry name" value="EUKARYOTIC TRANSLATION INITIATION FACTOR 2-ALPHA KINASE EIF2-ALPHA KINASE -RELATED"/>
    <property type="match status" value="1"/>
</dbReference>
<evidence type="ECO:0000313" key="7">
    <source>
        <dbReference type="EMBL" id="GMR39549.1"/>
    </source>
</evidence>
<keyword evidence="8" id="KW-1185">Reference proteome</keyword>
<dbReference type="Gene3D" id="1.10.510.10">
    <property type="entry name" value="Transferase(Phosphotransferase) domain 1"/>
    <property type="match status" value="1"/>
</dbReference>
<dbReference type="PROSITE" id="PS00108">
    <property type="entry name" value="PROTEIN_KINASE_ST"/>
    <property type="match status" value="1"/>
</dbReference>
<dbReference type="GO" id="GO:0005634">
    <property type="term" value="C:nucleus"/>
    <property type="evidence" value="ECO:0007669"/>
    <property type="project" value="TreeGrafter"/>
</dbReference>
<proteinExistence type="inferred from homology"/>
<organism evidence="7 8">
    <name type="scientific">Pristionchus mayeri</name>
    <dbReference type="NCBI Taxonomy" id="1317129"/>
    <lineage>
        <taxon>Eukaryota</taxon>
        <taxon>Metazoa</taxon>
        <taxon>Ecdysozoa</taxon>
        <taxon>Nematoda</taxon>
        <taxon>Chromadorea</taxon>
        <taxon>Rhabditida</taxon>
        <taxon>Rhabditina</taxon>
        <taxon>Diplogasteromorpha</taxon>
        <taxon>Diplogasteroidea</taxon>
        <taxon>Neodiplogasteridae</taxon>
        <taxon>Pristionchus</taxon>
    </lineage>
</organism>
<evidence type="ECO:0000256" key="5">
    <source>
        <dbReference type="ARBA" id="ARBA00037982"/>
    </source>
</evidence>
<evidence type="ECO:0000259" key="6">
    <source>
        <dbReference type="PROSITE" id="PS50011"/>
    </source>
</evidence>
<dbReference type="InterPro" id="IPR050339">
    <property type="entry name" value="CC_SR_Kinase"/>
</dbReference>
<comment type="caution">
    <text evidence="7">The sequence shown here is derived from an EMBL/GenBank/DDBJ whole genome shotgun (WGS) entry which is preliminary data.</text>
</comment>
<dbReference type="SUPFAM" id="SSF56112">
    <property type="entry name" value="Protein kinase-like (PK-like)"/>
    <property type="match status" value="1"/>
</dbReference>
<dbReference type="InterPro" id="IPR008271">
    <property type="entry name" value="Ser/Thr_kinase_AS"/>
</dbReference>
<dbReference type="Proteomes" id="UP001328107">
    <property type="component" value="Unassembled WGS sequence"/>
</dbReference>
<accession>A0AAN4ZGK1</accession>
<reference evidence="8" key="1">
    <citation type="submission" date="2022-10" db="EMBL/GenBank/DDBJ databases">
        <title>Genome assembly of Pristionchus species.</title>
        <authorList>
            <person name="Yoshida K."/>
            <person name="Sommer R.J."/>
        </authorList>
    </citation>
    <scope>NUCLEOTIDE SEQUENCE [LARGE SCALE GENOMIC DNA]</scope>
    <source>
        <strain evidence="8">RS5460</strain>
    </source>
</reference>
<dbReference type="AlphaFoldDB" id="A0AAN4ZGK1"/>
<gene>
    <name evidence="7" type="ORF">PMAYCL1PPCAC_09744</name>
</gene>
<keyword evidence="3" id="KW-0418">Kinase</keyword>
<dbReference type="GO" id="GO:0004694">
    <property type="term" value="F:eukaryotic translation initiation factor 2alpha kinase activity"/>
    <property type="evidence" value="ECO:0007669"/>
    <property type="project" value="TreeGrafter"/>
</dbReference>
<keyword evidence="1" id="KW-0808">Transferase</keyword>
<dbReference type="EMBL" id="BTRK01000002">
    <property type="protein sequence ID" value="GMR39549.1"/>
    <property type="molecule type" value="Genomic_DNA"/>
</dbReference>
<name>A0AAN4ZGK1_9BILA</name>
<dbReference type="GO" id="GO:0005524">
    <property type="term" value="F:ATP binding"/>
    <property type="evidence" value="ECO:0007669"/>
    <property type="project" value="UniProtKB-KW"/>
</dbReference>
<keyword evidence="4" id="KW-0067">ATP-binding</keyword>
<evidence type="ECO:0000313" key="8">
    <source>
        <dbReference type="Proteomes" id="UP001328107"/>
    </source>
</evidence>
<protein>
    <recommendedName>
        <fullName evidence="6">Protein kinase domain-containing protein</fullName>
    </recommendedName>
</protein>
<dbReference type="InterPro" id="IPR000719">
    <property type="entry name" value="Prot_kinase_dom"/>
</dbReference>
<dbReference type="PANTHER" id="PTHR11042:SF91">
    <property type="entry name" value="EUKARYOTIC TRANSLATION INITIATION FACTOR 2-ALPHA KINASE"/>
    <property type="match status" value="1"/>
</dbReference>
<evidence type="ECO:0000256" key="3">
    <source>
        <dbReference type="ARBA" id="ARBA00022777"/>
    </source>
</evidence>
<comment type="similarity">
    <text evidence="5">Belongs to the protein kinase superfamily. Ser/Thr protein kinase family. GCN2 subfamily.</text>
</comment>
<dbReference type="GO" id="GO:0005737">
    <property type="term" value="C:cytoplasm"/>
    <property type="evidence" value="ECO:0007669"/>
    <property type="project" value="TreeGrafter"/>
</dbReference>
<keyword evidence="2" id="KW-0547">Nucleotide-binding</keyword>
<evidence type="ECO:0000256" key="1">
    <source>
        <dbReference type="ARBA" id="ARBA00022679"/>
    </source>
</evidence>
<dbReference type="SMART" id="SM00220">
    <property type="entry name" value="S_TKc"/>
    <property type="match status" value="1"/>
</dbReference>
<sequence length="137" mass="15431">MDLIHRDLKPDNILIDEGDVLKLCDLGIVTARNVGGANTEASRSGIGTEKYKSPEQGGFFAKYSSKTDVFSLGLILVELYAWDDEFEAMFDNYRSGIQSDHILDRETAEFVKILTEVNPKCRPTCAEMLEHQFLSYC</sequence>
<dbReference type="InterPro" id="IPR011009">
    <property type="entry name" value="Kinase-like_dom_sf"/>
</dbReference>
<dbReference type="Pfam" id="PF00069">
    <property type="entry name" value="Pkinase"/>
    <property type="match status" value="1"/>
</dbReference>